<reference evidence="2 3" key="1">
    <citation type="submission" date="2014-06" db="EMBL/GenBank/DDBJ databases">
        <title>Whole Genome Sequences of Three Symbiotic Endozoicomonas Bacteria.</title>
        <authorList>
            <person name="Neave M.J."/>
            <person name="Apprill A."/>
            <person name="Voolstra C.R."/>
        </authorList>
    </citation>
    <scope>NUCLEOTIDE SEQUENCE [LARGE SCALE GENOMIC DNA]</scope>
    <source>
        <strain evidence="2 3">LMG 24815</strain>
    </source>
</reference>
<evidence type="ECO:0000313" key="3">
    <source>
        <dbReference type="Proteomes" id="UP000028006"/>
    </source>
</evidence>
<proteinExistence type="predicted"/>
<dbReference type="RefSeq" id="WP_034879058.1">
    <property type="nucleotide sequence ID" value="NZ_JOKG01000005.1"/>
</dbReference>
<dbReference type="EMBL" id="JOKG01000005">
    <property type="protein sequence ID" value="KEQ11917.1"/>
    <property type="molecule type" value="Genomic_DNA"/>
</dbReference>
<feature type="compositionally biased region" description="Basic and acidic residues" evidence="1">
    <location>
        <begin position="41"/>
        <end position="53"/>
    </location>
</feature>
<dbReference type="AlphaFoldDB" id="A0A081N0E4"/>
<gene>
    <name evidence="2" type="ORF">GZ77_22675</name>
</gene>
<comment type="caution">
    <text evidence="2">The sequence shown here is derived from an EMBL/GenBank/DDBJ whole genome shotgun (WGS) entry which is preliminary data.</text>
</comment>
<evidence type="ECO:0000313" key="2">
    <source>
        <dbReference type="EMBL" id="KEQ11917.1"/>
    </source>
</evidence>
<name>A0A081N0E4_9GAMM</name>
<feature type="region of interest" description="Disordered" evidence="1">
    <location>
        <begin position="1"/>
        <end position="78"/>
    </location>
</feature>
<feature type="compositionally biased region" description="Polar residues" evidence="1">
    <location>
        <begin position="1"/>
        <end position="20"/>
    </location>
</feature>
<protein>
    <submittedName>
        <fullName evidence="2">Uncharacterized protein</fullName>
    </submittedName>
</protein>
<evidence type="ECO:0000256" key="1">
    <source>
        <dbReference type="SAM" id="MobiDB-lite"/>
    </source>
</evidence>
<organism evidence="2 3">
    <name type="scientific">Endozoicomonas montiporae</name>
    <dbReference type="NCBI Taxonomy" id="1027273"/>
    <lineage>
        <taxon>Bacteria</taxon>
        <taxon>Pseudomonadati</taxon>
        <taxon>Pseudomonadota</taxon>
        <taxon>Gammaproteobacteria</taxon>
        <taxon>Oceanospirillales</taxon>
        <taxon>Endozoicomonadaceae</taxon>
        <taxon>Endozoicomonas</taxon>
    </lineage>
</organism>
<dbReference type="Proteomes" id="UP000028006">
    <property type="component" value="Unassembled WGS sequence"/>
</dbReference>
<sequence length="78" mass="9032">MKIDPSTTSTNLDYGQSSDDGSGEDQQNKKQGDKTYQPVLPHDRSERSNDKRLAARKARKKKRKIIERKTKKKKDQDK</sequence>
<accession>A0A081N0E4</accession>
<keyword evidence="3" id="KW-1185">Reference proteome</keyword>
<feature type="compositionally biased region" description="Basic residues" evidence="1">
    <location>
        <begin position="54"/>
        <end position="78"/>
    </location>
</feature>